<name>A0A9P7GLA1_9AGAR</name>
<accession>A0A9P7GLA1</accession>
<organism evidence="2 3">
    <name type="scientific">Sphagnurus paluster</name>
    <dbReference type="NCBI Taxonomy" id="117069"/>
    <lineage>
        <taxon>Eukaryota</taxon>
        <taxon>Fungi</taxon>
        <taxon>Dikarya</taxon>
        <taxon>Basidiomycota</taxon>
        <taxon>Agaricomycotina</taxon>
        <taxon>Agaricomycetes</taxon>
        <taxon>Agaricomycetidae</taxon>
        <taxon>Agaricales</taxon>
        <taxon>Tricholomatineae</taxon>
        <taxon>Lyophyllaceae</taxon>
        <taxon>Sphagnurus</taxon>
    </lineage>
</organism>
<dbReference type="OrthoDB" id="3014952at2759"/>
<feature type="region of interest" description="Disordered" evidence="1">
    <location>
        <begin position="69"/>
        <end position="94"/>
    </location>
</feature>
<proteinExistence type="predicted"/>
<reference evidence="2" key="1">
    <citation type="submission" date="2021-02" db="EMBL/GenBank/DDBJ databases">
        <authorList>
            <person name="Nieuwenhuis M."/>
            <person name="Van De Peppel L.J.J."/>
        </authorList>
    </citation>
    <scope>NUCLEOTIDE SEQUENCE</scope>
    <source>
        <strain evidence="2">D49</strain>
    </source>
</reference>
<keyword evidence="3" id="KW-1185">Reference proteome</keyword>
<gene>
    <name evidence="2" type="ORF">H0H81_004419</name>
</gene>
<reference evidence="2" key="2">
    <citation type="submission" date="2021-10" db="EMBL/GenBank/DDBJ databases">
        <title>Phylogenomics reveals ancestral predisposition of the termite-cultivated fungus Termitomyces towards a domesticated lifestyle.</title>
        <authorList>
            <person name="Auxier B."/>
            <person name="Grum-Grzhimaylo A."/>
            <person name="Cardenas M.E."/>
            <person name="Lodge J.D."/>
            <person name="Laessoe T."/>
            <person name="Pedersen O."/>
            <person name="Smith M.E."/>
            <person name="Kuyper T.W."/>
            <person name="Franco-Molano E.A."/>
            <person name="Baroni T.J."/>
            <person name="Aanen D.K."/>
        </authorList>
    </citation>
    <scope>NUCLEOTIDE SEQUENCE</scope>
    <source>
        <strain evidence="2">D49</strain>
    </source>
</reference>
<evidence type="ECO:0000256" key="1">
    <source>
        <dbReference type="SAM" id="MobiDB-lite"/>
    </source>
</evidence>
<sequence length="404" mass="44311">MPPKKRTIADLDLTTFSRNNINEKITIAESLLKQYSKAAKKQKGNLGGDTYKSTLQARLDDAKAFHTRNTTLAGSPNDPQVPGSFSQAGAPSDILCPPPLQPDKAEISKRVVDAMTFAVIRTFTKAWQGKIESLSAGNFVDGPKSIRELAATTTLTESAIFEACQKIGTTPDYVGWPSMADHSGPSSIHEMMEILKWMQANVEDLGISVLVQEEANTSRAQSEILRVFNYETNQWVQMTSTTLKKAHDPQKWIGCVELGLPAVQAVLTNHTRGQKCLSHKYGPRGEILQALWRAQVQEFCGEELVKDCGCPLETAAIELWLSKITCSDLGGEVGTMKPAQLRVVEGGLHAVSGHTAKTLLQPKKERLEYTAKWALAALKAIYSDDVAHTEAVINVMRLLNEVTH</sequence>
<dbReference type="EMBL" id="JABCKI010001127">
    <property type="protein sequence ID" value="KAG5649345.1"/>
    <property type="molecule type" value="Genomic_DNA"/>
</dbReference>
<protein>
    <submittedName>
        <fullName evidence="2">Uncharacterized protein</fullName>
    </submittedName>
</protein>
<dbReference type="AlphaFoldDB" id="A0A9P7GLA1"/>
<evidence type="ECO:0000313" key="2">
    <source>
        <dbReference type="EMBL" id="KAG5649345.1"/>
    </source>
</evidence>
<evidence type="ECO:0000313" key="3">
    <source>
        <dbReference type="Proteomes" id="UP000717328"/>
    </source>
</evidence>
<comment type="caution">
    <text evidence="2">The sequence shown here is derived from an EMBL/GenBank/DDBJ whole genome shotgun (WGS) entry which is preliminary data.</text>
</comment>
<feature type="compositionally biased region" description="Polar residues" evidence="1">
    <location>
        <begin position="69"/>
        <end position="89"/>
    </location>
</feature>
<dbReference type="Proteomes" id="UP000717328">
    <property type="component" value="Unassembled WGS sequence"/>
</dbReference>